<dbReference type="InterPro" id="IPR018490">
    <property type="entry name" value="cNMP-bd_dom_sf"/>
</dbReference>
<dbReference type="SMART" id="SM00100">
    <property type="entry name" value="cNMP"/>
    <property type="match status" value="1"/>
</dbReference>
<dbReference type="Gene3D" id="2.60.120.10">
    <property type="entry name" value="Jelly Rolls"/>
    <property type="match status" value="1"/>
</dbReference>
<dbReference type="InterPro" id="IPR036388">
    <property type="entry name" value="WH-like_DNA-bd_sf"/>
</dbReference>
<dbReference type="Pfam" id="PF13545">
    <property type="entry name" value="HTH_Crp_2"/>
    <property type="match status" value="1"/>
</dbReference>
<dbReference type="Proteomes" id="UP001291653">
    <property type="component" value="Unassembled WGS sequence"/>
</dbReference>
<evidence type="ECO:0000259" key="4">
    <source>
        <dbReference type="PROSITE" id="PS50042"/>
    </source>
</evidence>
<evidence type="ECO:0000313" key="7">
    <source>
        <dbReference type="Proteomes" id="UP001291653"/>
    </source>
</evidence>
<evidence type="ECO:0000256" key="1">
    <source>
        <dbReference type="ARBA" id="ARBA00023015"/>
    </source>
</evidence>
<reference evidence="6 7" key="1">
    <citation type="submission" date="2022-10" db="EMBL/GenBank/DDBJ databases">
        <title>Draft genome sequence of Streptomyces sp. YSPA8.</title>
        <authorList>
            <person name="Moriuchi R."/>
            <person name="Dohra H."/>
            <person name="Yamamura H."/>
            <person name="Kodani S."/>
        </authorList>
    </citation>
    <scope>NUCLEOTIDE SEQUENCE [LARGE SCALE GENOMIC DNA]</scope>
    <source>
        <strain evidence="6 7">YSPA8</strain>
    </source>
</reference>
<dbReference type="PANTHER" id="PTHR24567">
    <property type="entry name" value="CRP FAMILY TRANSCRIPTIONAL REGULATORY PROTEIN"/>
    <property type="match status" value="1"/>
</dbReference>
<dbReference type="PROSITE" id="PS50042">
    <property type="entry name" value="CNMP_BINDING_3"/>
    <property type="match status" value="1"/>
</dbReference>
<dbReference type="Gene3D" id="1.10.10.10">
    <property type="entry name" value="Winged helix-like DNA-binding domain superfamily/Winged helix DNA-binding domain"/>
    <property type="match status" value="1"/>
</dbReference>
<keyword evidence="1" id="KW-0805">Transcription regulation</keyword>
<evidence type="ECO:0000313" key="6">
    <source>
        <dbReference type="EMBL" id="GLF92929.1"/>
    </source>
</evidence>
<proteinExistence type="predicted"/>
<dbReference type="InterPro" id="IPR000595">
    <property type="entry name" value="cNMP-bd_dom"/>
</dbReference>
<dbReference type="InterPro" id="IPR014710">
    <property type="entry name" value="RmlC-like_jellyroll"/>
</dbReference>
<dbReference type="SMART" id="SM00419">
    <property type="entry name" value="HTH_CRP"/>
    <property type="match status" value="1"/>
</dbReference>
<dbReference type="SUPFAM" id="SSF46785">
    <property type="entry name" value="Winged helix' DNA-binding domain"/>
    <property type="match status" value="1"/>
</dbReference>
<dbReference type="RefSeq" id="WP_323445047.1">
    <property type="nucleotide sequence ID" value="NZ_BSBI01000001.1"/>
</dbReference>
<evidence type="ECO:0000259" key="5">
    <source>
        <dbReference type="PROSITE" id="PS51063"/>
    </source>
</evidence>
<dbReference type="InterPro" id="IPR018488">
    <property type="entry name" value="cNMP-bd_CS"/>
</dbReference>
<name>A0ABQ5NRD6_9ACTN</name>
<dbReference type="EMBL" id="BSBI01000001">
    <property type="protein sequence ID" value="GLF92929.1"/>
    <property type="molecule type" value="Genomic_DNA"/>
</dbReference>
<feature type="domain" description="HTH crp-type" evidence="5">
    <location>
        <begin position="146"/>
        <end position="219"/>
    </location>
</feature>
<keyword evidence="3" id="KW-0804">Transcription</keyword>
<dbReference type="SUPFAM" id="SSF51206">
    <property type="entry name" value="cAMP-binding domain-like"/>
    <property type="match status" value="1"/>
</dbReference>
<sequence>MSEHAAGDAAPEGRTLRHLVGGAVWSDLLTRAYERSHPAGATLLRQDEPGTHVLALVSGVAKVVRRERDGALTLLAFRGPGELLGEVAVLDDQTRSASVHAISRCVVGVVTKADFLRFTTERDLFPVLVRYALAKLRESDQARGGGDVAERIAATLVALADMAAPAPHLPGGPLDLALTRHELAQHLRLSRNTISSALTALEPLGVRPGRGHIVVGDPAALRRVVAGGGV</sequence>
<keyword evidence="2" id="KW-0238">DNA-binding</keyword>
<evidence type="ECO:0000256" key="3">
    <source>
        <dbReference type="ARBA" id="ARBA00023163"/>
    </source>
</evidence>
<evidence type="ECO:0000256" key="2">
    <source>
        <dbReference type="ARBA" id="ARBA00023125"/>
    </source>
</evidence>
<dbReference type="InterPro" id="IPR012318">
    <property type="entry name" value="HTH_CRP"/>
</dbReference>
<keyword evidence="7" id="KW-1185">Reference proteome</keyword>
<dbReference type="PROSITE" id="PS51063">
    <property type="entry name" value="HTH_CRP_2"/>
    <property type="match status" value="1"/>
</dbReference>
<gene>
    <name evidence="6" type="ORF">SYYSPA8_01550</name>
</gene>
<dbReference type="PANTHER" id="PTHR24567:SF68">
    <property type="entry name" value="DNA-BINDING TRANSCRIPTIONAL DUAL REGULATOR CRP"/>
    <property type="match status" value="1"/>
</dbReference>
<dbReference type="InterPro" id="IPR036390">
    <property type="entry name" value="WH_DNA-bd_sf"/>
</dbReference>
<dbReference type="PROSITE" id="PS00889">
    <property type="entry name" value="CNMP_BINDING_2"/>
    <property type="match status" value="1"/>
</dbReference>
<feature type="domain" description="Cyclic nucleotide-binding" evidence="4">
    <location>
        <begin position="27"/>
        <end position="118"/>
    </location>
</feature>
<accession>A0ABQ5NRD6</accession>
<protein>
    <submittedName>
        <fullName evidence="6">Cyclic nucleotide-binding domain-containing protein</fullName>
    </submittedName>
</protein>
<dbReference type="CDD" id="cd00038">
    <property type="entry name" value="CAP_ED"/>
    <property type="match status" value="1"/>
</dbReference>
<dbReference type="Pfam" id="PF00027">
    <property type="entry name" value="cNMP_binding"/>
    <property type="match status" value="1"/>
</dbReference>
<comment type="caution">
    <text evidence="6">The sequence shown here is derived from an EMBL/GenBank/DDBJ whole genome shotgun (WGS) entry which is preliminary data.</text>
</comment>
<organism evidence="6 7">
    <name type="scientific">Streptomyces yaizuensis</name>
    <dbReference type="NCBI Taxonomy" id="2989713"/>
    <lineage>
        <taxon>Bacteria</taxon>
        <taxon>Bacillati</taxon>
        <taxon>Actinomycetota</taxon>
        <taxon>Actinomycetes</taxon>
        <taxon>Kitasatosporales</taxon>
        <taxon>Streptomycetaceae</taxon>
        <taxon>Streptomyces</taxon>
    </lineage>
</organism>
<dbReference type="InterPro" id="IPR050397">
    <property type="entry name" value="Env_Response_Regulators"/>
</dbReference>